<evidence type="ECO:0000256" key="10">
    <source>
        <dbReference type="ARBA" id="ARBA00023136"/>
    </source>
</evidence>
<dbReference type="GO" id="GO:0004578">
    <property type="term" value="F:chitobiosyldiphosphodolichol beta-mannosyltransferase activity"/>
    <property type="evidence" value="ECO:0007669"/>
    <property type="project" value="UniProtKB-EC"/>
</dbReference>
<dbReference type="InterPro" id="IPR026051">
    <property type="entry name" value="ALG1-like"/>
</dbReference>
<dbReference type="EC" id="2.4.1.142" evidence="3"/>
<comment type="function">
    <text evidence="11">Participates in the formation of the lipid-linked precursor oligosaccharide for N-glycosylation. Involved in assembling the dolichol-pyrophosphate-GlcNAc(2)-Man(5) intermediate on the cytoplasmic surface of the ER.</text>
</comment>
<evidence type="ECO:0000256" key="7">
    <source>
        <dbReference type="ARBA" id="ARBA00022692"/>
    </source>
</evidence>
<evidence type="ECO:0000256" key="9">
    <source>
        <dbReference type="ARBA" id="ARBA00022989"/>
    </source>
</evidence>
<sequence length="485" mass="54227">MWLVVFVATPLLIFVAIAGTLLTLPSVYGPFDVGHFSEDDFTADDKKDADRSGYAFFSKHKDSNGKLRTDVTVQVVVLGDIGRSPRMQYHALSIASHGGKVNLIGYVESDVHPDLLANRYINIIPITPFPKFLQTSNKLLFLLLAPFKIAWQTWNLYYTLGYRSEATKWMLVQNPPSIPTLIVAQFICFYRHTLLVIDWHNLGYSILAMRLGTDHKLVKYAERYESYWGSGATANFTVTNAMAKVLEQKWGIQATALHDRPPKYFQPLSAKHRSEFLRRLPETAEYVSDIDGKAWRLLVSSTSWTQDEDFSLLLDALVAYSTAIDGDQTLPKILAIITGKGPQKDHYLSQIRRLNQEGKLSNVLINTAWLSAKDYAALLGSADLGVSLHTSSSGVDLPMKVVDMFGAGLPVVGWSKFEAWPELVQEGKNGRGFESADGLADLLRELFGAGGQKLHELRSGAVKESERRWEDEWMPVAGKLFALRP</sequence>
<comment type="pathway">
    <text evidence="2">Protein modification; protein glycosylation.</text>
</comment>
<evidence type="ECO:0000313" key="12">
    <source>
        <dbReference type="EMBL" id="KAF2487368.1"/>
    </source>
</evidence>
<keyword evidence="9" id="KW-1133">Transmembrane helix</keyword>
<evidence type="ECO:0000256" key="2">
    <source>
        <dbReference type="ARBA" id="ARBA00004922"/>
    </source>
</evidence>
<keyword evidence="13" id="KW-1185">Reference proteome</keyword>
<evidence type="ECO:0000256" key="11">
    <source>
        <dbReference type="ARBA" id="ARBA00024899"/>
    </source>
</evidence>
<keyword evidence="12" id="KW-0238">DNA-binding</keyword>
<dbReference type="AlphaFoldDB" id="A0A6A6Q4H9"/>
<gene>
    <name evidence="12" type="ORF">BDY17DRAFT_306755</name>
</gene>
<dbReference type="PANTHER" id="PTHR13036:SF0">
    <property type="entry name" value="CHITOBIOSYLDIPHOSPHODOLICHOL BETA-MANNOSYLTRANSFERASE"/>
    <property type="match status" value="1"/>
</dbReference>
<dbReference type="GO" id="GO:0005789">
    <property type="term" value="C:endoplasmic reticulum membrane"/>
    <property type="evidence" value="ECO:0007669"/>
    <property type="project" value="UniProtKB-SubCell"/>
</dbReference>
<dbReference type="OrthoDB" id="614844at2759"/>
<keyword evidence="5" id="KW-0328">Glycosyltransferase</keyword>
<keyword evidence="8" id="KW-0256">Endoplasmic reticulum</keyword>
<accession>A0A6A6Q4H9</accession>
<dbReference type="GeneID" id="54476056"/>
<evidence type="ECO:0000256" key="1">
    <source>
        <dbReference type="ARBA" id="ARBA00004389"/>
    </source>
</evidence>
<dbReference type="EMBL" id="MU001631">
    <property type="protein sequence ID" value="KAF2487368.1"/>
    <property type="molecule type" value="Genomic_DNA"/>
</dbReference>
<organism evidence="12 13">
    <name type="scientific">Neohortaea acidophila</name>
    <dbReference type="NCBI Taxonomy" id="245834"/>
    <lineage>
        <taxon>Eukaryota</taxon>
        <taxon>Fungi</taxon>
        <taxon>Dikarya</taxon>
        <taxon>Ascomycota</taxon>
        <taxon>Pezizomycotina</taxon>
        <taxon>Dothideomycetes</taxon>
        <taxon>Dothideomycetidae</taxon>
        <taxon>Mycosphaerellales</taxon>
        <taxon>Teratosphaeriaceae</taxon>
        <taxon>Neohortaea</taxon>
    </lineage>
</organism>
<reference evidence="12" key="1">
    <citation type="journal article" date="2020" name="Stud. Mycol.">
        <title>101 Dothideomycetes genomes: a test case for predicting lifestyles and emergence of pathogens.</title>
        <authorList>
            <person name="Haridas S."/>
            <person name="Albert R."/>
            <person name="Binder M."/>
            <person name="Bloem J."/>
            <person name="Labutti K."/>
            <person name="Salamov A."/>
            <person name="Andreopoulos B."/>
            <person name="Baker S."/>
            <person name="Barry K."/>
            <person name="Bills G."/>
            <person name="Bluhm B."/>
            <person name="Cannon C."/>
            <person name="Castanera R."/>
            <person name="Culley D."/>
            <person name="Daum C."/>
            <person name="Ezra D."/>
            <person name="Gonzalez J."/>
            <person name="Henrissat B."/>
            <person name="Kuo A."/>
            <person name="Liang C."/>
            <person name="Lipzen A."/>
            <person name="Lutzoni F."/>
            <person name="Magnuson J."/>
            <person name="Mondo S."/>
            <person name="Nolan M."/>
            <person name="Ohm R."/>
            <person name="Pangilinan J."/>
            <person name="Park H.-J."/>
            <person name="Ramirez L."/>
            <person name="Alfaro M."/>
            <person name="Sun H."/>
            <person name="Tritt A."/>
            <person name="Yoshinaga Y."/>
            <person name="Zwiers L.-H."/>
            <person name="Turgeon B."/>
            <person name="Goodwin S."/>
            <person name="Spatafora J."/>
            <person name="Crous P."/>
            <person name="Grigoriev I."/>
        </authorList>
    </citation>
    <scope>NUCLEOTIDE SEQUENCE</scope>
    <source>
        <strain evidence="12">CBS 113389</strain>
    </source>
</reference>
<dbReference type="RefSeq" id="XP_033593937.1">
    <property type="nucleotide sequence ID" value="XM_033735054.1"/>
</dbReference>
<dbReference type="PANTHER" id="PTHR13036">
    <property type="entry name" value="BETA1,4 MANNOSYLTRANSFERASE"/>
    <property type="match status" value="1"/>
</dbReference>
<evidence type="ECO:0000256" key="4">
    <source>
        <dbReference type="ARBA" id="ARBA00015841"/>
    </source>
</evidence>
<keyword evidence="7" id="KW-0812">Transmembrane</keyword>
<evidence type="ECO:0000256" key="5">
    <source>
        <dbReference type="ARBA" id="ARBA00022676"/>
    </source>
</evidence>
<protein>
    <recommendedName>
        <fullName evidence="4">Chitobiosyldiphosphodolichol beta-mannosyltransferase</fullName>
        <ecNumber evidence="3">2.4.1.142</ecNumber>
    </recommendedName>
</protein>
<dbReference type="SUPFAM" id="SSF53756">
    <property type="entry name" value="UDP-Glycosyltransferase/glycogen phosphorylase"/>
    <property type="match status" value="1"/>
</dbReference>
<keyword evidence="6" id="KW-0808">Transferase</keyword>
<dbReference type="Gene3D" id="3.40.50.2000">
    <property type="entry name" value="Glycogen Phosphorylase B"/>
    <property type="match status" value="1"/>
</dbReference>
<evidence type="ECO:0000256" key="6">
    <source>
        <dbReference type="ARBA" id="ARBA00022679"/>
    </source>
</evidence>
<comment type="subcellular location">
    <subcellularLocation>
        <location evidence="1">Endoplasmic reticulum membrane</location>
        <topology evidence="1">Single-pass membrane protein</topology>
    </subcellularLocation>
</comment>
<name>A0A6A6Q4H9_9PEZI</name>
<evidence type="ECO:0000256" key="3">
    <source>
        <dbReference type="ARBA" id="ARBA00012611"/>
    </source>
</evidence>
<dbReference type="Pfam" id="PF13692">
    <property type="entry name" value="Glyco_trans_1_4"/>
    <property type="match status" value="1"/>
</dbReference>
<evidence type="ECO:0000313" key="13">
    <source>
        <dbReference type="Proteomes" id="UP000799767"/>
    </source>
</evidence>
<proteinExistence type="predicted"/>
<dbReference type="FunFam" id="3.40.50.2000:FF:000162">
    <property type="entry name" value="Beta-1,4-mannosyltransferase (Alg1), putative"/>
    <property type="match status" value="1"/>
</dbReference>
<dbReference type="GO" id="GO:0003677">
    <property type="term" value="F:DNA binding"/>
    <property type="evidence" value="ECO:0007669"/>
    <property type="project" value="UniProtKB-KW"/>
</dbReference>
<dbReference type="Proteomes" id="UP000799767">
    <property type="component" value="Unassembled WGS sequence"/>
</dbReference>
<keyword evidence="10" id="KW-0472">Membrane</keyword>
<evidence type="ECO:0000256" key="8">
    <source>
        <dbReference type="ARBA" id="ARBA00022824"/>
    </source>
</evidence>